<dbReference type="OMA" id="IWRTAIP"/>
<dbReference type="AlphaFoldDB" id="A0A066VW95"/>
<accession>A0A066VW95</accession>
<comment type="caution">
    <text evidence="2">The sequence shown here is derived from an EMBL/GenBank/DDBJ whole genome shotgun (WGS) entry which is preliminary data.</text>
</comment>
<sequence>MPSKDKRSVLAKPASFKPSMLNTSKRTNSTSSSAAASSFSSSSSSNIERRVKPAESSAAKPPSKAPAKNGSSRKPAPIATPPSKGVTNTSKVKASASTRAVAKDKGKGKARYIEDEASSADEEEDENEEEEDISDLSVVEDADSGESDEPDDADLYSSDDDDFGADASSSIYGDTKGARGRKRGKKSMPSETQQLKKWRKLSAEEREAVMSEGGIVWREARALISGLPKAAQQLISAALFKALARTDGLLDKALFPREPRMPTIAGTGAGGRTRGSVTSTDAGGEVQSSMISWRVEELGELNNGGLGGDDRGDNEPSGAGFGGDIADLEAMLLPEAEQQVELSRALEEQDAALSKSRARLARIRREAAAAAPSSTTANHAGAHAAEDARANISKLSQIFKAAHHISAQAENDARADA</sequence>
<dbReference type="InParanoid" id="A0A066VW95"/>
<dbReference type="HOGENOM" id="CLU_659198_0_0_1"/>
<evidence type="ECO:0000313" key="3">
    <source>
        <dbReference type="Proteomes" id="UP000027361"/>
    </source>
</evidence>
<evidence type="ECO:0000313" key="2">
    <source>
        <dbReference type="EMBL" id="KDN44563.1"/>
    </source>
</evidence>
<feature type="region of interest" description="Disordered" evidence="1">
    <location>
        <begin position="260"/>
        <end position="285"/>
    </location>
</feature>
<feature type="compositionally biased region" description="Acidic residues" evidence="1">
    <location>
        <begin position="115"/>
        <end position="164"/>
    </location>
</feature>
<feature type="compositionally biased region" description="Polar residues" evidence="1">
    <location>
        <begin position="85"/>
        <end position="98"/>
    </location>
</feature>
<feature type="region of interest" description="Disordered" evidence="1">
    <location>
        <begin position="302"/>
        <end position="323"/>
    </location>
</feature>
<dbReference type="GeneID" id="25264579"/>
<feature type="region of interest" description="Disordered" evidence="1">
    <location>
        <begin position="1"/>
        <end position="199"/>
    </location>
</feature>
<gene>
    <name evidence="2" type="ORF">K437DRAFT_256997</name>
</gene>
<dbReference type="Proteomes" id="UP000027361">
    <property type="component" value="Unassembled WGS sequence"/>
</dbReference>
<dbReference type="STRING" id="1037660.A0A066VW95"/>
<feature type="compositionally biased region" description="Low complexity" evidence="1">
    <location>
        <begin position="22"/>
        <end position="46"/>
    </location>
</feature>
<feature type="compositionally biased region" description="Low complexity" evidence="1">
    <location>
        <begin position="54"/>
        <end position="72"/>
    </location>
</feature>
<keyword evidence="3" id="KW-1185">Reference proteome</keyword>
<dbReference type="EMBL" id="JMSN01000050">
    <property type="protein sequence ID" value="KDN44563.1"/>
    <property type="molecule type" value="Genomic_DNA"/>
</dbReference>
<evidence type="ECO:0000256" key="1">
    <source>
        <dbReference type="SAM" id="MobiDB-lite"/>
    </source>
</evidence>
<dbReference type="OrthoDB" id="2552168at2759"/>
<reference evidence="2 3" key="1">
    <citation type="submission" date="2014-05" db="EMBL/GenBank/DDBJ databases">
        <title>Draft genome sequence of a rare smut relative, Tilletiaria anomala UBC 951.</title>
        <authorList>
            <consortium name="DOE Joint Genome Institute"/>
            <person name="Toome M."/>
            <person name="Kuo A."/>
            <person name="Henrissat B."/>
            <person name="Lipzen A."/>
            <person name="Tritt A."/>
            <person name="Yoshinaga Y."/>
            <person name="Zane M."/>
            <person name="Barry K."/>
            <person name="Grigoriev I.V."/>
            <person name="Spatafora J.W."/>
            <person name="Aimea M.C."/>
        </authorList>
    </citation>
    <scope>NUCLEOTIDE SEQUENCE [LARGE SCALE GENOMIC DNA]</scope>
    <source>
        <strain evidence="2 3">UBC 951</strain>
    </source>
</reference>
<feature type="compositionally biased region" description="Basic and acidic residues" evidence="1">
    <location>
        <begin position="101"/>
        <end position="114"/>
    </location>
</feature>
<dbReference type="RefSeq" id="XP_013242837.1">
    <property type="nucleotide sequence ID" value="XM_013387383.1"/>
</dbReference>
<organism evidence="2 3">
    <name type="scientific">Tilletiaria anomala (strain ATCC 24038 / CBS 436.72 / UBC 951)</name>
    <dbReference type="NCBI Taxonomy" id="1037660"/>
    <lineage>
        <taxon>Eukaryota</taxon>
        <taxon>Fungi</taxon>
        <taxon>Dikarya</taxon>
        <taxon>Basidiomycota</taxon>
        <taxon>Ustilaginomycotina</taxon>
        <taxon>Exobasidiomycetes</taxon>
        <taxon>Georgefischeriales</taxon>
        <taxon>Tilletiariaceae</taxon>
        <taxon>Tilletiaria</taxon>
    </lineage>
</organism>
<name>A0A066VW95_TILAU</name>
<protein>
    <submittedName>
        <fullName evidence="2">Uncharacterized protein</fullName>
    </submittedName>
</protein>
<proteinExistence type="predicted"/>